<evidence type="ECO:0000259" key="1">
    <source>
        <dbReference type="Pfam" id="PF13471"/>
    </source>
</evidence>
<reference evidence="2 3" key="1">
    <citation type="submission" date="2024-07" db="EMBL/GenBank/DDBJ databases">
        <authorList>
            <person name="Thanompreechachai J."/>
            <person name="Duangmal K."/>
        </authorList>
    </citation>
    <scope>NUCLEOTIDE SEQUENCE [LARGE SCALE GENOMIC DNA]</scope>
    <source>
        <strain evidence="2 3">LSe6-4</strain>
    </source>
</reference>
<name>A0ABV4H262_9ACTN</name>
<dbReference type="EMBL" id="JBGFTU010000014">
    <property type="protein sequence ID" value="MEZ0165662.1"/>
    <property type="molecule type" value="Genomic_DNA"/>
</dbReference>
<sequence>MRSLAAVRADLEREGMSARCTAPVPALPGWSRVLVEGTLREHDATCLQRCLVLQAWFAAHGQVAEVVVAVPHATRAQFSAHAWIRGYDRDEHDRYRELTVLRP</sequence>
<dbReference type="InterPro" id="IPR032708">
    <property type="entry name" value="McjB_C"/>
</dbReference>
<accession>A0ABV4H262</accession>
<feature type="domain" description="Microcin J25-processing protein McjB C-terminal" evidence="1">
    <location>
        <begin position="41"/>
        <end position="85"/>
    </location>
</feature>
<dbReference type="RefSeq" id="WP_370441890.1">
    <property type="nucleotide sequence ID" value="NZ_JBGFTU010000014.1"/>
</dbReference>
<keyword evidence="3" id="KW-1185">Reference proteome</keyword>
<dbReference type="Proteomes" id="UP001565927">
    <property type="component" value="Unassembled WGS sequence"/>
</dbReference>
<organism evidence="2 3">
    <name type="scientific">Kineococcus halophytocola</name>
    <dbReference type="NCBI Taxonomy" id="3234027"/>
    <lineage>
        <taxon>Bacteria</taxon>
        <taxon>Bacillati</taxon>
        <taxon>Actinomycetota</taxon>
        <taxon>Actinomycetes</taxon>
        <taxon>Kineosporiales</taxon>
        <taxon>Kineosporiaceae</taxon>
        <taxon>Kineococcus</taxon>
    </lineage>
</organism>
<gene>
    <name evidence="2" type="ORF">AB2L27_12945</name>
</gene>
<protein>
    <submittedName>
        <fullName evidence="2">Lasso peptide biosynthesis protein</fullName>
    </submittedName>
</protein>
<proteinExistence type="predicted"/>
<dbReference type="Pfam" id="PF13471">
    <property type="entry name" value="Transglut_core3"/>
    <property type="match status" value="1"/>
</dbReference>
<comment type="caution">
    <text evidence="2">The sequence shown here is derived from an EMBL/GenBank/DDBJ whole genome shotgun (WGS) entry which is preliminary data.</text>
</comment>
<evidence type="ECO:0000313" key="2">
    <source>
        <dbReference type="EMBL" id="MEZ0165662.1"/>
    </source>
</evidence>
<evidence type="ECO:0000313" key="3">
    <source>
        <dbReference type="Proteomes" id="UP001565927"/>
    </source>
</evidence>